<proteinExistence type="predicted"/>
<dbReference type="EMBL" id="BART01004616">
    <property type="protein sequence ID" value="GAG55082.1"/>
    <property type="molecule type" value="Genomic_DNA"/>
</dbReference>
<dbReference type="InterPro" id="IPR011055">
    <property type="entry name" value="Dup_hybrid_motif"/>
</dbReference>
<feature type="non-terminal residue" evidence="1">
    <location>
        <position position="286"/>
    </location>
</feature>
<sequence>IYTVNGAWSTTNSCPWVMAHLGFDFALVNNSKVLAAAPGQVSHIRLMDWGNETENRYMIGVNIRFNDSVYVNYGFEPWTIDINDHEHQQRLINVSVGDWVEFGQEIGRFLQIGHGAHIHFDVIEDDVRTRLDRYYSSAGYDRMMDLVHIWHPEWPYLCYDENTPLDYVNTTFSSKAQIYTVINAYSNTTDCPWSYVHERFDFFFTLNQRFYSAAPGQVKAIYVIDRGSGLNRYAVNITIQFNSEIQCEYILELYTDNLSDIMTQLSKIYITEGEWVMLGWGIGDFH</sequence>
<evidence type="ECO:0000313" key="1">
    <source>
        <dbReference type="EMBL" id="GAG55082.1"/>
    </source>
</evidence>
<feature type="non-terminal residue" evidence="1">
    <location>
        <position position="1"/>
    </location>
</feature>
<dbReference type="SUPFAM" id="SSF51261">
    <property type="entry name" value="Duplicated hybrid motif"/>
    <property type="match status" value="1"/>
</dbReference>
<evidence type="ECO:0008006" key="2">
    <source>
        <dbReference type="Google" id="ProtNLM"/>
    </source>
</evidence>
<organism evidence="1">
    <name type="scientific">marine sediment metagenome</name>
    <dbReference type="NCBI Taxonomy" id="412755"/>
    <lineage>
        <taxon>unclassified sequences</taxon>
        <taxon>metagenomes</taxon>
        <taxon>ecological metagenomes</taxon>
    </lineage>
</organism>
<comment type="caution">
    <text evidence="1">The sequence shown here is derived from an EMBL/GenBank/DDBJ whole genome shotgun (WGS) entry which is preliminary data.</text>
</comment>
<protein>
    <recommendedName>
        <fullName evidence="2">Peptidase M23 domain-containing protein</fullName>
    </recommendedName>
</protein>
<dbReference type="AlphaFoldDB" id="X0Z9V1"/>
<dbReference type="CDD" id="cd12797">
    <property type="entry name" value="M23_peptidase"/>
    <property type="match status" value="1"/>
</dbReference>
<reference evidence="1" key="1">
    <citation type="journal article" date="2014" name="Front. Microbiol.">
        <title>High frequency of phylogenetically diverse reductive dehalogenase-homologous genes in deep subseafloor sedimentary metagenomes.</title>
        <authorList>
            <person name="Kawai M."/>
            <person name="Futagami T."/>
            <person name="Toyoda A."/>
            <person name="Takaki Y."/>
            <person name="Nishi S."/>
            <person name="Hori S."/>
            <person name="Arai W."/>
            <person name="Tsubouchi T."/>
            <person name="Morono Y."/>
            <person name="Uchiyama I."/>
            <person name="Ito T."/>
            <person name="Fujiyama A."/>
            <person name="Inagaki F."/>
            <person name="Takami H."/>
        </authorList>
    </citation>
    <scope>NUCLEOTIDE SEQUENCE</scope>
    <source>
        <strain evidence="1">Expedition CK06-06</strain>
    </source>
</reference>
<gene>
    <name evidence="1" type="ORF">S01H4_11431</name>
</gene>
<dbReference type="Gene3D" id="2.70.70.10">
    <property type="entry name" value="Glucose Permease (Domain IIA)"/>
    <property type="match status" value="1"/>
</dbReference>
<accession>X0Z9V1</accession>
<name>X0Z9V1_9ZZZZ</name>